<dbReference type="SUPFAM" id="SSF51735">
    <property type="entry name" value="NAD(P)-binding Rossmann-fold domains"/>
    <property type="match status" value="1"/>
</dbReference>
<evidence type="ECO:0000313" key="1">
    <source>
        <dbReference type="EMBL" id="CAB0605068.1"/>
    </source>
</evidence>
<dbReference type="OMA" id="KPPTTQY"/>
<name>A0A811G1S8_CORDP</name>
<accession>A0A811G1S8</accession>
<protein>
    <submittedName>
        <fullName evidence="1">Uncharacterized protein</fullName>
    </submittedName>
</protein>
<reference evidence="1 2" key="1">
    <citation type="submission" date="2020-02" db="EMBL/GenBank/DDBJ databases">
        <authorList>
            <person name="Brisse S."/>
        </authorList>
    </citation>
    <scope>NUCLEOTIDE SEQUENCE [LARGE SCALE GENOMIC DNA]</scope>
    <source>
        <strain evidence="1">CIP107547</strain>
    </source>
</reference>
<comment type="caution">
    <text evidence="1">The sequence shown here is derived from an EMBL/GenBank/DDBJ whole genome shotgun (WGS) entry which is preliminary data.</text>
</comment>
<dbReference type="InterPro" id="IPR036291">
    <property type="entry name" value="NAD(P)-bd_dom_sf"/>
</dbReference>
<sequence>MPAIDPNDLAIALKVMRIASDLPEDDEQSLQLQQSMSAMYKSSKQIVVKQLKLGVKPTTTQYLVLQLPPTNNELMMKQQVFSLCRVGSSYALWKPALWPLHYQLCPTCAADNRKRREASVDLQGRRALLTGGRAKIGMYIALKLLRDGANLSPLLQGFPGTQFGVLAR</sequence>
<organism evidence="1 2">
    <name type="scientific">Corynebacterium diphtheriae</name>
    <dbReference type="NCBI Taxonomy" id="1717"/>
    <lineage>
        <taxon>Bacteria</taxon>
        <taxon>Bacillati</taxon>
        <taxon>Actinomycetota</taxon>
        <taxon>Actinomycetes</taxon>
        <taxon>Mycobacteriales</taxon>
        <taxon>Corynebacteriaceae</taxon>
        <taxon>Corynebacterium</taxon>
    </lineage>
</organism>
<dbReference type="EMBL" id="CADDAV010000018">
    <property type="protein sequence ID" value="CAB0605068.1"/>
    <property type="molecule type" value="Genomic_DNA"/>
</dbReference>
<dbReference type="Proteomes" id="UP000480222">
    <property type="component" value="Unassembled WGS sequence"/>
</dbReference>
<evidence type="ECO:0000313" key="2">
    <source>
        <dbReference type="Proteomes" id="UP000480222"/>
    </source>
</evidence>
<gene>
    <name evidence="1" type="ORF">CIP107547_01455</name>
</gene>
<dbReference type="AlphaFoldDB" id="A0A811G1S8"/>
<proteinExistence type="predicted"/>